<name>A0ABQ2FNF8_9DEIO</name>
<keyword evidence="2" id="KW-1185">Reference proteome</keyword>
<organism evidence="1 2">
    <name type="scientific">Deinococcus radiotolerans</name>
    <dbReference type="NCBI Taxonomy" id="1309407"/>
    <lineage>
        <taxon>Bacteria</taxon>
        <taxon>Thermotogati</taxon>
        <taxon>Deinococcota</taxon>
        <taxon>Deinococci</taxon>
        <taxon>Deinococcales</taxon>
        <taxon>Deinococcaceae</taxon>
        <taxon>Deinococcus</taxon>
    </lineage>
</organism>
<dbReference type="Proteomes" id="UP000604341">
    <property type="component" value="Unassembled WGS sequence"/>
</dbReference>
<evidence type="ECO:0000313" key="2">
    <source>
        <dbReference type="Proteomes" id="UP000604341"/>
    </source>
</evidence>
<proteinExistence type="predicted"/>
<accession>A0ABQ2FNF8</accession>
<reference evidence="2" key="1">
    <citation type="journal article" date="2019" name="Int. J. Syst. Evol. Microbiol.">
        <title>The Global Catalogue of Microorganisms (GCM) 10K type strain sequencing project: providing services to taxonomists for standard genome sequencing and annotation.</title>
        <authorList>
            <consortium name="The Broad Institute Genomics Platform"/>
            <consortium name="The Broad Institute Genome Sequencing Center for Infectious Disease"/>
            <person name="Wu L."/>
            <person name="Ma J."/>
        </authorList>
    </citation>
    <scope>NUCLEOTIDE SEQUENCE [LARGE SCALE GENOMIC DNA]</scope>
    <source>
        <strain evidence="2">JCM 19173</strain>
    </source>
</reference>
<protein>
    <submittedName>
        <fullName evidence="1">Uncharacterized protein</fullName>
    </submittedName>
</protein>
<comment type="caution">
    <text evidence="1">The sequence shown here is derived from an EMBL/GenBank/DDBJ whole genome shotgun (WGS) entry which is preliminary data.</text>
</comment>
<sequence length="216" mass="23246">MSASDEYDKHTEYWLRNLSWDLERLGVQGAQVMEVNGVPYEVRVQPDTYAQLRRLDVPAAAEGQPFDFSALDLGADRAAQAAFLASMPHLHAALSGPGEVPVQTLRAAHAELHGRGVHARVMTGSAADLTEWATRSPLSETTAVSVFCLPPEGTHARRLGPAVLLASDTRAAHRRDLAALTTLAAPGDRVILIGMHVRLLGELRAVSGLYVSARLT</sequence>
<dbReference type="RefSeq" id="WP_189070024.1">
    <property type="nucleotide sequence ID" value="NZ_BMPE01000012.1"/>
</dbReference>
<dbReference type="EMBL" id="BMPE01000012">
    <property type="protein sequence ID" value="GGL11238.1"/>
    <property type="molecule type" value="Genomic_DNA"/>
</dbReference>
<evidence type="ECO:0000313" key="1">
    <source>
        <dbReference type="EMBL" id="GGL11238.1"/>
    </source>
</evidence>
<gene>
    <name evidence="1" type="ORF">GCM10010844_32380</name>
</gene>